<dbReference type="PANTHER" id="PTHR45725:SF1">
    <property type="entry name" value="DISHEVELLED ASSOCIATED ACTIVATOR OF MORPHOGENESIS, ISOFORM D"/>
    <property type="match status" value="1"/>
</dbReference>
<feature type="compositionally biased region" description="Basic residues" evidence="1">
    <location>
        <begin position="34"/>
        <end position="46"/>
    </location>
</feature>
<organism evidence="2 3">
    <name type="scientific">Mycena albidolilacea</name>
    <dbReference type="NCBI Taxonomy" id="1033008"/>
    <lineage>
        <taxon>Eukaryota</taxon>
        <taxon>Fungi</taxon>
        <taxon>Dikarya</taxon>
        <taxon>Basidiomycota</taxon>
        <taxon>Agaricomycotina</taxon>
        <taxon>Agaricomycetes</taxon>
        <taxon>Agaricomycetidae</taxon>
        <taxon>Agaricales</taxon>
        <taxon>Marasmiineae</taxon>
        <taxon>Mycenaceae</taxon>
        <taxon>Mycena</taxon>
    </lineage>
</organism>
<reference evidence="2" key="1">
    <citation type="submission" date="2023-03" db="EMBL/GenBank/DDBJ databases">
        <title>Massive genome expansion in bonnet fungi (Mycena s.s.) driven by repeated elements and novel gene families across ecological guilds.</title>
        <authorList>
            <consortium name="Lawrence Berkeley National Laboratory"/>
            <person name="Harder C.B."/>
            <person name="Miyauchi S."/>
            <person name="Viragh M."/>
            <person name="Kuo A."/>
            <person name="Thoen E."/>
            <person name="Andreopoulos B."/>
            <person name="Lu D."/>
            <person name="Skrede I."/>
            <person name="Drula E."/>
            <person name="Henrissat B."/>
            <person name="Morin E."/>
            <person name="Kohler A."/>
            <person name="Barry K."/>
            <person name="LaButti K."/>
            <person name="Morin E."/>
            <person name="Salamov A."/>
            <person name="Lipzen A."/>
            <person name="Mereny Z."/>
            <person name="Hegedus B."/>
            <person name="Baldrian P."/>
            <person name="Stursova M."/>
            <person name="Weitz H."/>
            <person name="Taylor A."/>
            <person name="Grigoriev I.V."/>
            <person name="Nagy L.G."/>
            <person name="Martin F."/>
            <person name="Kauserud H."/>
        </authorList>
    </citation>
    <scope>NUCLEOTIDE SEQUENCE</scope>
    <source>
        <strain evidence="2">CBHHK002</strain>
    </source>
</reference>
<feature type="compositionally biased region" description="Polar residues" evidence="1">
    <location>
        <begin position="1"/>
        <end position="19"/>
    </location>
</feature>
<feature type="compositionally biased region" description="Basic and acidic residues" evidence="1">
    <location>
        <begin position="460"/>
        <end position="472"/>
    </location>
</feature>
<comment type="caution">
    <text evidence="2">The sequence shown here is derived from an EMBL/GenBank/DDBJ whole genome shotgun (WGS) entry which is preliminary data.</text>
</comment>
<evidence type="ECO:0000313" key="3">
    <source>
        <dbReference type="Proteomes" id="UP001218218"/>
    </source>
</evidence>
<sequence length="1214" mass="133428">MANTWSSRTAATVPAANTRSGRRIAASRSPTRNVRVKPPSRKKLSTKKTAPEKVPAPTEVLEAVPTDDEPEGNKKVIDTAPAKAPKAVPGDDEQEYDEETIDSDAGGGDGSRSRPSRANSSLPASSPPPASSSPLVSPTRSPIPPSAPPPVPTRPLPRRKSPRSTTVPRPATGDVNDDMFSLAHRRVPRRTASSEPQLSSDNLWESVGSEPELNSDNLDEVGVGRQGQRGQLDNGDCTEDEGGEDAFADYTSFNYDEPDDTGKASASPRRTRSSLRARLSRSLSPVSPAKPLQCYKSRSRSITVGPISPRAIPRSRSRTLSQSNASKPSLPRSVSRGRSRSPRTVNALPTIPLTFHANAGPQLQAFPAAGAIPHPPTQGSHPPLPPATHRPPARGPPPPLPPAHTKPPFSQPTIAPAPDSPRRSPPRTRSGGIQARPLPERSPSHSRDLSSDDSTGEYGRTQEAKRRLEAARVARGHSPATASTADDEEDLQNYLAEVGTHGFGEKDAKGEKSTTKKSKRKSKAKAGTATDGKGKGRAAPPVPVSDPEPTDPNPDEVVEEDLMERGYAPGPVPRHILEKLHALEVEYDLKVAALASLCNKDPATLRRAITPHELRNTSAWNMYLAHHALHHPKRPDVSVTQYNIDARTAFEALLPGLSKAEMGKTPLVLERLPWLQSWWKQLNANHIENLRAKGQYKAQAKKAVEPLIQMVCFCNSMYCFEAFQPKNPFKAKQLSNTWGIHIFAVAIDPRDGESFAFGGSREMEQVRRGDDSSIIGFVRDLETKIRYARFYFGRNYADRLLCFSVIQMEERGEDTSRLYIPRPLRNSNQNAKKTRRDVYRVSFGKIMGDCLTKMCFTMGLLTAEQVQTATMVWNEKFLDLAFRGKFRLINYPIALENIGQVIGAEQFNTKAPNVKEYNSFMPALERAAEQGTAEDPEGKPVIRIVAWDPAERSRELDELGEVPLVVSTDGRCLRSVQHSPAYGAALAEAADQATEWRALRHAEKRKAEGAAPPPRSRPRSPSADAQSRFPRGEAGGTAPPPRSRPTPSAGPEFRNPAPIPQSQLPHRAHPDRYGIATGRESALAHRLQPSPVVDTPDVRPAKRRRTDDNGRDTAAQTHVGSRKRKHSPASPGDRDAEKPPIAMRLAINDQRSELFYATKFQPVPRTRLRDHHTYYFNTDEKKWRPIPEGTEPVLLSREDLEKCLKAEIVLDLFE</sequence>
<feature type="compositionally biased region" description="Pro residues" evidence="1">
    <location>
        <begin position="141"/>
        <end position="155"/>
    </location>
</feature>
<protein>
    <submittedName>
        <fullName evidence="2">Uncharacterized protein</fullName>
    </submittedName>
</protein>
<feature type="compositionally biased region" description="Basic residues" evidence="1">
    <location>
        <begin position="269"/>
        <end position="279"/>
    </location>
</feature>
<feature type="compositionally biased region" description="Low complexity" evidence="1">
    <location>
        <begin position="221"/>
        <end position="231"/>
    </location>
</feature>
<dbReference type="Proteomes" id="UP001218218">
    <property type="component" value="Unassembled WGS sequence"/>
</dbReference>
<feature type="compositionally biased region" description="Pro residues" evidence="1">
    <location>
        <begin position="540"/>
        <end position="552"/>
    </location>
</feature>
<feature type="compositionally biased region" description="Acidic residues" evidence="1">
    <location>
        <begin position="236"/>
        <end position="247"/>
    </location>
</feature>
<feature type="compositionally biased region" description="Pro residues" evidence="1">
    <location>
        <begin position="382"/>
        <end position="405"/>
    </location>
</feature>
<feature type="compositionally biased region" description="Basic and acidic residues" evidence="1">
    <location>
        <begin position="438"/>
        <end position="450"/>
    </location>
</feature>
<feature type="compositionally biased region" description="Basic residues" evidence="1">
    <location>
        <begin position="515"/>
        <end position="524"/>
    </location>
</feature>
<feature type="compositionally biased region" description="Low complexity" evidence="1">
    <location>
        <begin position="280"/>
        <end position="289"/>
    </location>
</feature>
<evidence type="ECO:0000313" key="2">
    <source>
        <dbReference type="EMBL" id="KAJ7346094.1"/>
    </source>
</evidence>
<dbReference type="InterPro" id="IPR051425">
    <property type="entry name" value="Formin_Homology"/>
</dbReference>
<feature type="compositionally biased region" description="Acidic residues" evidence="1">
    <location>
        <begin position="90"/>
        <end position="102"/>
    </location>
</feature>
<feature type="region of interest" description="Disordered" evidence="1">
    <location>
        <begin position="1"/>
        <end position="556"/>
    </location>
</feature>
<feature type="compositionally biased region" description="Basic and acidic residues" evidence="1">
    <location>
        <begin position="503"/>
        <end position="514"/>
    </location>
</feature>
<dbReference type="PANTHER" id="PTHR45725">
    <property type="entry name" value="FORMIN HOMOLOGY 2 FAMILY MEMBER"/>
    <property type="match status" value="1"/>
</dbReference>
<gene>
    <name evidence="2" type="ORF">DFH08DRAFT_809935</name>
</gene>
<feature type="compositionally biased region" description="Low complexity" evidence="1">
    <location>
        <begin position="1019"/>
        <end position="1028"/>
    </location>
</feature>
<dbReference type="EMBL" id="JARIHO010000021">
    <property type="protein sequence ID" value="KAJ7346094.1"/>
    <property type="molecule type" value="Genomic_DNA"/>
</dbReference>
<feature type="region of interest" description="Disordered" evidence="1">
    <location>
        <begin position="1002"/>
        <end position="1139"/>
    </location>
</feature>
<feature type="compositionally biased region" description="Basic and acidic residues" evidence="1">
    <location>
        <begin position="1096"/>
        <end position="1111"/>
    </location>
</feature>
<proteinExistence type="predicted"/>
<feature type="compositionally biased region" description="Polar residues" evidence="1">
    <location>
        <begin position="191"/>
        <end position="203"/>
    </location>
</feature>
<accession>A0AAD7EPR9</accession>
<keyword evidence="3" id="KW-1185">Reference proteome</keyword>
<name>A0AAD7EPR9_9AGAR</name>
<dbReference type="AlphaFoldDB" id="A0AAD7EPR9"/>
<evidence type="ECO:0000256" key="1">
    <source>
        <dbReference type="SAM" id="MobiDB-lite"/>
    </source>
</evidence>